<keyword evidence="2" id="KW-1185">Reference proteome</keyword>
<dbReference type="InterPro" id="IPR029063">
    <property type="entry name" value="SAM-dependent_MTases_sf"/>
</dbReference>
<dbReference type="PANTHER" id="PTHR43591">
    <property type="entry name" value="METHYLTRANSFERASE"/>
    <property type="match status" value="1"/>
</dbReference>
<dbReference type="GO" id="GO:0032259">
    <property type="term" value="P:methylation"/>
    <property type="evidence" value="ECO:0007669"/>
    <property type="project" value="UniProtKB-KW"/>
</dbReference>
<keyword evidence="1" id="KW-0489">Methyltransferase</keyword>
<gene>
    <name evidence="1" type="ORF">EDD18DRAFT_739571</name>
</gene>
<comment type="caution">
    <text evidence="1">The sequence shown here is derived from an EMBL/GenBank/DDBJ whole genome shotgun (WGS) entry which is preliminary data.</text>
</comment>
<dbReference type="Proteomes" id="UP001175228">
    <property type="component" value="Unassembled WGS sequence"/>
</dbReference>
<dbReference type="CDD" id="cd02440">
    <property type="entry name" value="AdoMet_MTases"/>
    <property type="match status" value="1"/>
</dbReference>
<dbReference type="GO" id="GO:0008168">
    <property type="term" value="F:methyltransferase activity"/>
    <property type="evidence" value="ECO:0007669"/>
    <property type="project" value="UniProtKB-KW"/>
</dbReference>
<dbReference type="Pfam" id="PF13489">
    <property type="entry name" value="Methyltransf_23"/>
    <property type="match status" value="1"/>
</dbReference>
<organism evidence="1 2">
    <name type="scientific">Armillaria luteobubalina</name>
    <dbReference type="NCBI Taxonomy" id="153913"/>
    <lineage>
        <taxon>Eukaryota</taxon>
        <taxon>Fungi</taxon>
        <taxon>Dikarya</taxon>
        <taxon>Basidiomycota</taxon>
        <taxon>Agaricomycotina</taxon>
        <taxon>Agaricomycetes</taxon>
        <taxon>Agaricomycetidae</taxon>
        <taxon>Agaricales</taxon>
        <taxon>Marasmiineae</taxon>
        <taxon>Physalacriaceae</taxon>
        <taxon>Armillaria</taxon>
    </lineage>
</organism>
<accession>A0AA39TVA2</accession>
<dbReference type="SUPFAM" id="SSF53335">
    <property type="entry name" value="S-adenosyl-L-methionine-dependent methyltransferases"/>
    <property type="match status" value="1"/>
</dbReference>
<reference evidence="1" key="1">
    <citation type="submission" date="2023-06" db="EMBL/GenBank/DDBJ databases">
        <authorList>
            <consortium name="Lawrence Berkeley National Laboratory"/>
            <person name="Ahrendt S."/>
            <person name="Sahu N."/>
            <person name="Indic B."/>
            <person name="Wong-Bajracharya J."/>
            <person name="Merenyi Z."/>
            <person name="Ke H.-M."/>
            <person name="Monk M."/>
            <person name="Kocsube S."/>
            <person name="Drula E."/>
            <person name="Lipzen A."/>
            <person name="Balint B."/>
            <person name="Henrissat B."/>
            <person name="Andreopoulos B."/>
            <person name="Martin F.M."/>
            <person name="Harder C.B."/>
            <person name="Rigling D."/>
            <person name="Ford K.L."/>
            <person name="Foster G.D."/>
            <person name="Pangilinan J."/>
            <person name="Papanicolaou A."/>
            <person name="Barry K."/>
            <person name="LaButti K."/>
            <person name="Viragh M."/>
            <person name="Koriabine M."/>
            <person name="Yan M."/>
            <person name="Riley R."/>
            <person name="Champramary S."/>
            <person name="Plett K.L."/>
            <person name="Tsai I.J."/>
            <person name="Slot J."/>
            <person name="Sipos G."/>
            <person name="Plett J."/>
            <person name="Nagy L.G."/>
            <person name="Grigoriev I.V."/>
        </authorList>
    </citation>
    <scope>NUCLEOTIDE SEQUENCE</scope>
    <source>
        <strain evidence="1">HWK02</strain>
    </source>
</reference>
<evidence type="ECO:0000313" key="1">
    <source>
        <dbReference type="EMBL" id="KAK0501536.1"/>
    </source>
</evidence>
<evidence type="ECO:0000313" key="2">
    <source>
        <dbReference type="Proteomes" id="UP001175228"/>
    </source>
</evidence>
<dbReference type="EMBL" id="JAUEPU010000006">
    <property type="protein sequence ID" value="KAK0501536.1"/>
    <property type="molecule type" value="Genomic_DNA"/>
</dbReference>
<dbReference type="Gene3D" id="3.40.50.150">
    <property type="entry name" value="Vaccinia Virus protein VP39"/>
    <property type="match status" value="1"/>
</dbReference>
<sequence>MQDMAAWTSNQEQYSALKFQLGSTQPYQLPTDVLEMNRLGLQHRLWFLMIGGLYPTYIADALQGIMKENAHPAVADVGCGSAIWAMEMARLFPQSEVVGFDLNEQTYPEAPKNFQFKQCDLSKGLPEIQSATFDVIHCRCVVQHVSNPLGLISVIADALKPGGILLLADGDWVAFDEDRRPLIPFIYNPAINEQERHNSGQPGSSFYAGWLHLMGKITRSPFYRPIDQTLLQHGGFVDVFAQNYFSPINWSGRDLENGTEMGAIMNQNMKAFFRNSTEAAIRSGVASSMIPIWEEEYLKEFDSRRYNIWHYATARKMGISTELEK</sequence>
<name>A0AA39TVA2_9AGAR</name>
<protein>
    <submittedName>
        <fullName evidence="1">S-adenosyl-L-methionine-dependent methyltransferase</fullName>
    </submittedName>
</protein>
<dbReference type="AlphaFoldDB" id="A0AA39TVA2"/>
<keyword evidence="1" id="KW-0808">Transferase</keyword>
<proteinExistence type="predicted"/>